<dbReference type="InterPro" id="IPR032585">
    <property type="entry name" value="DUF4912"/>
</dbReference>
<protein>
    <recommendedName>
        <fullName evidence="3">DUF4912 domain-containing protein</fullName>
    </recommendedName>
</protein>
<organism evidence="1 2">
    <name type="scientific">Sulfurihydrogenibium azorense (strain DSM 15241 / OCM 825 / Az-Fu1)</name>
    <dbReference type="NCBI Taxonomy" id="204536"/>
    <lineage>
        <taxon>Bacteria</taxon>
        <taxon>Pseudomonadati</taxon>
        <taxon>Aquificota</taxon>
        <taxon>Aquificia</taxon>
        <taxon>Aquificales</taxon>
        <taxon>Hydrogenothermaceae</taxon>
        <taxon>Sulfurihydrogenibium</taxon>
    </lineage>
</organism>
<sequence length="182" mass="21472">MNEIIKLSIQEDNLSSHILHTKDEILKPQTQDYSIPPRFDITKIVILPVNPSKFYTYWFIKEDLKKQLENKTLRIKLFVENQEVLDMPVSNTDGELYLYYHAPFKEVFCILCYIENGECVEIAKSNIFIAPSDIISQDKEEVWYNKAKKETTTKPSIYKDEDFIKYGFYTTKKHLNQTPTSK</sequence>
<dbReference type="OrthoDB" id="417618at2"/>
<evidence type="ECO:0000313" key="2">
    <source>
        <dbReference type="Proteomes" id="UP000001369"/>
    </source>
</evidence>
<evidence type="ECO:0000313" key="1">
    <source>
        <dbReference type="EMBL" id="ACN99364.1"/>
    </source>
</evidence>
<proteinExistence type="predicted"/>
<dbReference type="eggNOG" id="COG3330">
    <property type="taxonomic scope" value="Bacteria"/>
</dbReference>
<dbReference type="Proteomes" id="UP000001369">
    <property type="component" value="Chromosome"/>
</dbReference>
<reference evidence="1 2" key="1">
    <citation type="journal article" date="2009" name="J. Bacteriol.">
        <title>Complete and draft genome sequences of six members of the Aquificales.</title>
        <authorList>
            <person name="Reysenbach A.L."/>
            <person name="Hamamura N."/>
            <person name="Podar M."/>
            <person name="Griffiths E."/>
            <person name="Ferreira S."/>
            <person name="Hochstein R."/>
            <person name="Heidelberg J."/>
            <person name="Johnson J."/>
            <person name="Mead D."/>
            <person name="Pohorille A."/>
            <person name="Sarmiento M."/>
            <person name="Schweighofer K."/>
            <person name="Seshadri R."/>
            <person name="Voytek M.A."/>
        </authorList>
    </citation>
    <scope>NUCLEOTIDE SEQUENCE [LARGE SCALE GENOMIC DNA]</scope>
    <source>
        <strain evidence="2">Az-Fu1 / DSM 15241 / OCM 825</strain>
    </source>
</reference>
<name>C1DWS6_SULAA</name>
<dbReference type="EMBL" id="CP001229">
    <property type="protein sequence ID" value="ACN99364.1"/>
    <property type="molecule type" value="Genomic_DNA"/>
</dbReference>
<dbReference type="AlphaFoldDB" id="C1DWS6"/>
<dbReference type="STRING" id="204536.SULAZ_1599"/>
<accession>C1DWS6</accession>
<dbReference type="Pfam" id="PF16258">
    <property type="entry name" value="DUF4912"/>
    <property type="match status" value="1"/>
</dbReference>
<dbReference type="HOGENOM" id="CLU_1481267_0_0_0"/>
<dbReference type="KEGG" id="saf:SULAZ_1599"/>
<gene>
    <name evidence="1" type="ordered locus">SULAZ_1599</name>
</gene>
<keyword evidence="2" id="KW-1185">Reference proteome</keyword>
<evidence type="ECO:0008006" key="3">
    <source>
        <dbReference type="Google" id="ProtNLM"/>
    </source>
</evidence>
<dbReference type="RefSeq" id="WP_012674682.1">
    <property type="nucleotide sequence ID" value="NC_012438.1"/>
</dbReference>